<feature type="compositionally biased region" description="Polar residues" evidence="2">
    <location>
        <begin position="1"/>
        <end position="17"/>
    </location>
</feature>
<feature type="region of interest" description="Disordered" evidence="2">
    <location>
        <begin position="1"/>
        <end position="26"/>
    </location>
</feature>
<dbReference type="PANTHER" id="PTHR16255:SF15">
    <property type="entry name" value="SPORULATION PROTEIN RMD1"/>
    <property type="match status" value="1"/>
</dbReference>
<accession>A0A4P9Y4Q5</accession>
<keyword evidence="3" id="KW-0812">Transmembrane</keyword>
<dbReference type="GO" id="GO:0005739">
    <property type="term" value="C:mitochondrion"/>
    <property type="evidence" value="ECO:0007669"/>
    <property type="project" value="UniProtKB-ARBA"/>
</dbReference>
<feature type="transmembrane region" description="Helical" evidence="3">
    <location>
        <begin position="333"/>
        <end position="357"/>
    </location>
</feature>
<dbReference type="EMBL" id="KZ988201">
    <property type="protein sequence ID" value="RKP12800.1"/>
    <property type="molecule type" value="Genomic_DNA"/>
</dbReference>
<gene>
    <name evidence="5" type="ORF">BJ684DRAFT_22959</name>
</gene>
<keyword evidence="6" id="KW-1185">Reference proteome</keyword>
<evidence type="ECO:0000256" key="1">
    <source>
        <dbReference type="ARBA" id="ARBA00008306"/>
    </source>
</evidence>
<dbReference type="InterPro" id="IPR051624">
    <property type="entry name" value="RMD1/Sad1-interacting"/>
</dbReference>
<organism evidence="5 6">
    <name type="scientific">Piptocephalis cylindrospora</name>
    <dbReference type="NCBI Taxonomy" id="1907219"/>
    <lineage>
        <taxon>Eukaryota</taxon>
        <taxon>Fungi</taxon>
        <taxon>Fungi incertae sedis</taxon>
        <taxon>Zoopagomycota</taxon>
        <taxon>Zoopagomycotina</taxon>
        <taxon>Zoopagomycetes</taxon>
        <taxon>Zoopagales</taxon>
        <taxon>Piptocephalidaceae</taxon>
        <taxon>Piptocephalis</taxon>
    </lineage>
</organism>
<dbReference type="AlphaFoldDB" id="A0A4P9Y4Q5"/>
<reference evidence="6" key="1">
    <citation type="journal article" date="2018" name="Nat. Microbiol.">
        <title>Leveraging single-cell genomics to expand the fungal tree of life.</title>
        <authorList>
            <person name="Ahrendt S.R."/>
            <person name="Quandt C.A."/>
            <person name="Ciobanu D."/>
            <person name="Clum A."/>
            <person name="Salamov A."/>
            <person name="Andreopoulos B."/>
            <person name="Cheng J.F."/>
            <person name="Woyke T."/>
            <person name="Pelin A."/>
            <person name="Henrissat B."/>
            <person name="Reynolds N.K."/>
            <person name="Benny G.L."/>
            <person name="Smith M.E."/>
            <person name="James T.Y."/>
            <person name="Grigoriev I.V."/>
        </authorList>
    </citation>
    <scope>NUCLEOTIDE SEQUENCE [LARGE SCALE GENOMIC DNA]</scope>
</reference>
<keyword evidence="3" id="KW-0472">Membrane</keyword>
<evidence type="ECO:0000256" key="2">
    <source>
        <dbReference type="SAM" id="MobiDB-lite"/>
    </source>
</evidence>
<keyword evidence="3" id="KW-1133">Transmembrane helix</keyword>
<evidence type="ECO:0000259" key="4">
    <source>
        <dbReference type="Pfam" id="PF02582"/>
    </source>
</evidence>
<dbReference type="Proteomes" id="UP000267251">
    <property type="component" value="Unassembled WGS sequence"/>
</dbReference>
<dbReference type="PANTHER" id="PTHR16255">
    <property type="entry name" value="REQUIRED FOR MEIOTIC NUCLEAR DIVISION PROTEIN 1 HOMOLOG"/>
    <property type="match status" value="1"/>
</dbReference>
<dbReference type="InterPro" id="IPR003734">
    <property type="entry name" value="DUF155"/>
</dbReference>
<dbReference type="OrthoDB" id="18302at2759"/>
<proteinExistence type="inferred from homology"/>
<feature type="domain" description="DUF155" evidence="4">
    <location>
        <begin position="133"/>
        <end position="305"/>
    </location>
</feature>
<evidence type="ECO:0000256" key="3">
    <source>
        <dbReference type="SAM" id="Phobius"/>
    </source>
</evidence>
<dbReference type="Pfam" id="PF02582">
    <property type="entry name" value="DUF155"/>
    <property type="match status" value="1"/>
</dbReference>
<name>A0A4P9Y4Q5_9FUNG</name>
<sequence length="358" mass="41218">MPRSSAKYQQIPTSLSGSRALPDPENPRQVVILPSASSRPIGKQPTRTTKMSHKLAIFPEESEEPLEEVDDDVYNQITQIPLGTARLDAERLKKLDRRNLPRVTAYCTAGIHTPFSFTGRPPALQNASSTSELFIFDYGVIVFWGMEEKEEMRIIRELRPFTTEEIEKDDVETEEFRFHYNSQYQPRIYNDIITLKNPHNYMTKLTISHAIAQSTKLALFERLAELRIEQTAVIPQEMASTGTVHMSRKAITKLIGQLFIVRINVNLVSNVLDTPEIFWSEPALEPLYQAIRGYLEISQRTEIINQRVSVIGDLLEMLKDHLNQKHSTKLEWIIIYVITFETIIGIITVCFDVYHLWD</sequence>
<evidence type="ECO:0000313" key="5">
    <source>
        <dbReference type="EMBL" id="RKP12800.1"/>
    </source>
</evidence>
<comment type="similarity">
    <text evidence="1">Belongs to the RMD1/sif2 family.</text>
</comment>
<protein>
    <recommendedName>
        <fullName evidence="4">DUF155 domain-containing protein</fullName>
    </recommendedName>
</protein>
<evidence type="ECO:0000313" key="6">
    <source>
        <dbReference type="Proteomes" id="UP000267251"/>
    </source>
</evidence>